<proteinExistence type="predicted"/>
<dbReference type="EMBL" id="JAWQEG010003938">
    <property type="protein sequence ID" value="KAK3863784.1"/>
    <property type="molecule type" value="Genomic_DNA"/>
</dbReference>
<evidence type="ECO:0000313" key="2">
    <source>
        <dbReference type="Proteomes" id="UP001286313"/>
    </source>
</evidence>
<keyword evidence="2" id="KW-1185">Reference proteome</keyword>
<accession>A0AAE1K4E0</accession>
<comment type="caution">
    <text evidence="1">The sequence shown here is derived from an EMBL/GenBank/DDBJ whole genome shotgun (WGS) entry which is preliminary data.</text>
</comment>
<dbReference type="Proteomes" id="UP001286313">
    <property type="component" value="Unassembled WGS sequence"/>
</dbReference>
<sequence length="191" mass="20697">MLITHLTVTSNTPSTLPLFIQATLPLLHSDTLPIPFTLYQPTSSPTLLCHSACPLHSATLPLYFTLPTYHPPLTLPTYPSFTLTPCLFPSTLPTYLSPFTEPPCPSSTLTPCLPPFTLPTYLPPFTQPPCPSSTLAPFLSLHSTNLPSPLYSAPLPLFHSDTLPIPPLCHPEISTAYTLGHLRGTSDPVTD</sequence>
<protein>
    <submittedName>
        <fullName evidence="1">Uncharacterized protein</fullName>
    </submittedName>
</protein>
<dbReference type="AlphaFoldDB" id="A0AAE1K4E0"/>
<gene>
    <name evidence="1" type="ORF">Pcinc_030482</name>
</gene>
<reference evidence="1" key="1">
    <citation type="submission" date="2023-10" db="EMBL/GenBank/DDBJ databases">
        <title>Genome assemblies of two species of porcelain crab, Petrolisthes cinctipes and Petrolisthes manimaculis (Anomura: Porcellanidae).</title>
        <authorList>
            <person name="Angst P."/>
        </authorList>
    </citation>
    <scope>NUCLEOTIDE SEQUENCE</scope>
    <source>
        <strain evidence="1">PB745_01</strain>
        <tissue evidence="1">Gill</tissue>
    </source>
</reference>
<name>A0AAE1K4E0_PETCI</name>
<organism evidence="1 2">
    <name type="scientific">Petrolisthes cinctipes</name>
    <name type="common">Flat porcelain crab</name>
    <dbReference type="NCBI Taxonomy" id="88211"/>
    <lineage>
        <taxon>Eukaryota</taxon>
        <taxon>Metazoa</taxon>
        <taxon>Ecdysozoa</taxon>
        <taxon>Arthropoda</taxon>
        <taxon>Crustacea</taxon>
        <taxon>Multicrustacea</taxon>
        <taxon>Malacostraca</taxon>
        <taxon>Eumalacostraca</taxon>
        <taxon>Eucarida</taxon>
        <taxon>Decapoda</taxon>
        <taxon>Pleocyemata</taxon>
        <taxon>Anomura</taxon>
        <taxon>Galatheoidea</taxon>
        <taxon>Porcellanidae</taxon>
        <taxon>Petrolisthes</taxon>
    </lineage>
</organism>
<evidence type="ECO:0000313" key="1">
    <source>
        <dbReference type="EMBL" id="KAK3863784.1"/>
    </source>
</evidence>